<name>A0A191WG87_9MICO</name>
<accession>A0A191WG87</accession>
<evidence type="ECO:0008006" key="5">
    <source>
        <dbReference type="Google" id="ProtNLM"/>
    </source>
</evidence>
<dbReference type="KEGG" id="agy:ATC03_11580"/>
<sequence length="200" mass="20145">MSALPAQSALAPAQIRRRAWIPEILRPAPDRAARSKPRLAYAVIAVSGVVAIAIAQLMLSIAVTQGAYEIDGYELSQAKLSRQQQTLSEDLDRVQSPQYLAKNAEALGMVPNTNPVFLRLSDGAVLGQPTAASGGAAASAALVPNVLIGGVPLVTEQPSGQTAPVGGQGAGLGGAAADPAVPAAPAPPPVSGSLPTPTTH</sequence>
<reference evidence="3 4" key="1">
    <citation type="journal article" date="2016" name="Int. J. Syst. Evol. Microbiol.">
        <title>Agromyces aureus sp. nov., isolated from the rhizosphere of Salix caprea L. grown in a heavy-metal-contaminated soil.</title>
        <authorList>
            <person name="Corretto E."/>
            <person name="Antonielli L."/>
            <person name="Sessitsch A."/>
            <person name="Compant S."/>
            <person name="Gorfer M."/>
            <person name="Kuffner M."/>
            <person name="Brader G."/>
        </authorList>
    </citation>
    <scope>NUCLEOTIDE SEQUENCE [LARGE SCALE GENOMIC DNA]</scope>
    <source>
        <strain evidence="3 4">AR33</strain>
    </source>
</reference>
<evidence type="ECO:0000256" key="2">
    <source>
        <dbReference type="SAM" id="Phobius"/>
    </source>
</evidence>
<organism evidence="3 4">
    <name type="scientific">Agromyces aureus</name>
    <dbReference type="NCBI Taxonomy" id="453304"/>
    <lineage>
        <taxon>Bacteria</taxon>
        <taxon>Bacillati</taxon>
        <taxon>Actinomycetota</taxon>
        <taxon>Actinomycetes</taxon>
        <taxon>Micrococcales</taxon>
        <taxon>Microbacteriaceae</taxon>
        <taxon>Agromyces</taxon>
    </lineage>
</organism>
<evidence type="ECO:0000256" key="1">
    <source>
        <dbReference type="SAM" id="MobiDB-lite"/>
    </source>
</evidence>
<dbReference type="EMBL" id="CP013979">
    <property type="protein sequence ID" value="ANJ27266.1"/>
    <property type="molecule type" value="Genomic_DNA"/>
</dbReference>
<feature type="transmembrane region" description="Helical" evidence="2">
    <location>
        <begin position="39"/>
        <end position="59"/>
    </location>
</feature>
<keyword evidence="2" id="KW-0472">Membrane</keyword>
<evidence type="ECO:0000313" key="3">
    <source>
        <dbReference type="EMBL" id="ANJ27266.1"/>
    </source>
</evidence>
<keyword evidence="2" id="KW-1133">Transmembrane helix</keyword>
<proteinExistence type="predicted"/>
<keyword evidence="2" id="KW-0812">Transmembrane</keyword>
<keyword evidence="4" id="KW-1185">Reference proteome</keyword>
<dbReference type="OrthoDB" id="4792842at2"/>
<evidence type="ECO:0000313" key="4">
    <source>
        <dbReference type="Proteomes" id="UP000078437"/>
    </source>
</evidence>
<dbReference type="RefSeq" id="WP_067877131.1">
    <property type="nucleotide sequence ID" value="NZ_CP013979.1"/>
</dbReference>
<feature type="compositionally biased region" description="Low complexity" evidence="1">
    <location>
        <begin position="191"/>
        <end position="200"/>
    </location>
</feature>
<dbReference type="Proteomes" id="UP000078437">
    <property type="component" value="Chromosome"/>
</dbReference>
<reference evidence="4" key="2">
    <citation type="submission" date="2016-01" db="EMBL/GenBank/DDBJ databases">
        <title>Complete genome sequence of Agromyces aureus AR33T and comparison with related organisms.</title>
        <authorList>
            <person name="Corretto E."/>
            <person name="Antonielli L."/>
            <person name="Sessitsch A."/>
            <person name="Brader G."/>
        </authorList>
    </citation>
    <scope>NUCLEOTIDE SEQUENCE [LARGE SCALE GENOMIC DNA]</scope>
    <source>
        <strain evidence="4">AR33</strain>
    </source>
</reference>
<dbReference type="AlphaFoldDB" id="A0A191WG87"/>
<dbReference type="STRING" id="453304.ATC03_11580"/>
<protein>
    <recommendedName>
        <fullName evidence="5">Cell division protein FtsL</fullName>
    </recommendedName>
</protein>
<feature type="region of interest" description="Disordered" evidence="1">
    <location>
        <begin position="159"/>
        <end position="200"/>
    </location>
</feature>
<gene>
    <name evidence="3" type="ORF">ATC03_11580</name>
</gene>